<proteinExistence type="predicted"/>
<evidence type="ECO:0000313" key="2">
    <source>
        <dbReference type="EMBL" id="PKU70811.1"/>
    </source>
</evidence>
<dbReference type="Proteomes" id="UP000233837">
    <property type="component" value="Unassembled WGS sequence"/>
</dbReference>
<dbReference type="EMBL" id="KZ502910">
    <property type="protein sequence ID" value="PKU70811.1"/>
    <property type="molecule type" value="Genomic_DNA"/>
</dbReference>
<reference evidence="2 3" key="2">
    <citation type="journal article" date="2017" name="Nature">
        <title>The Apostasia genome and the evolution of orchids.</title>
        <authorList>
            <person name="Zhang G.Q."/>
            <person name="Liu K.W."/>
            <person name="Li Z."/>
            <person name="Lohaus R."/>
            <person name="Hsiao Y.Y."/>
            <person name="Niu S.C."/>
            <person name="Wang J.Y."/>
            <person name="Lin Y.C."/>
            <person name="Xu Q."/>
            <person name="Chen L.J."/>
            <person name="Yoshida K."/>
            <person name="Fujiwara S."/>
            <person name="Wang Z.W."/>
            <person name="Zhang Y.Q."/>
            <person name="Mitsuda N."/>
            <person name="Wang M."/>
            <person name="Liu G.H."/>
            <person name="Pecoraro L."/>
            <person name="Huang H.X."/>
            <person name="Xiao X.J."/>
            <person name="Lin M."/>
            <person name="Wu X.Y."/>
            <person name="Wu W.L."/>
            <person name="Chen Y.Y."/>
            <person name="Chang S.B."/>
            <person name="Sakamoto S."/>
            <person name="Ohme-Takagi M."/>
            <person name="Yagi M."/>
            <person name="Zeng S.J."/>
            <person name="Shen C.Y."/>
            <person name="Yeh C.M."/>
            <person name="Luo Y.B."/>
            <person name="Tsai W.C."/>
            <person name="Van de Peer Y."/>
            <person name="Liu Z.J."/>
        </authorList>
    </citation>
    <scope>NUCLEOTIDE SEQUENCE [LARGE SCALE GENOMIC DNA]</scope>
    <source>
        <tissue evidence="2">The whole plant</tissue>
    </source>
</reference>
<evidence type="ECO:0000313" key="3">
    <source>
        <dbReference type="Proteomes" id="UP000233837"/>
    </source>
</evidence>
<evidence type="ECO:0000256" key="1">
    <source>
        <dbReference type="SAM" id="Phobius"/>
    </source>
</evidence>
<feature type="transmembrane region" description="Helical" evidence="1">
    <location>
        <begin position="20"/>
        <end position="42"/>
    </location>
</feature>
<keyword evidence="1" id="KW-0472">Membrane</keyword>
<accession>A0A2I0W581</accession>
<keyword evidence="3" id="KW-1185">Reference proteome</keyword>
<name>A0A2I0W581_9ASPA</name>
<sequence length="64" mass="7718">MVKLQGCFFQLDFLSILQEILITKIHSFLHVITILQVMFHLATMHYDQNYWKGKEHILKRCLNQ</sequence>
<keyword evidence="1" id="KW-0812">Transmembrane</keyword>
<reference evidence="2 3" key="1">
    <citation type="journal article" date="2016" name="Sci. Rep.">
        <title>The Dendrobium catenatum Lindl. genome sequence provides insights into polysaccharide synthase, floral development and adaptive evolution.</title>
        <authorList>
            <person name="Zhang G.Q."/>
            <person name="Xu Q."/>
            <person name="Bian C."/>
            <person name="Tsai W.C."/>
            <person name="Yeh C.M."/>
            <person name="Liu K.W."/>
            <person name="Yoshida K."/>
            <person name="Zhang L.S."/>
            <person name="Chang S.B."/>
            <person name="Chen F."/>
            <person name="Shi Y."/>
            <person name="Su Y.Y."/>
            <person name="Zhang Y.Q."/>
            <person name="Chen L.J."/>
            <person name="Yin Y."/>
            <person name="Lin M."/>
            <person name="Huang H."/>
            <person name="Deng H."/>
            <person name="Wang Z.W."/>
            <person name="Zhu S.L."/>
            <person name="Zhao X."/>
            <person name="Deng C."/>
            <person name="Niu S.C."/>
            <person name="Huang J."/>
            <person name="Wang M."/>
            <person name="Liu G.H."/>
            <person name="Yang H.J."/>
            <person name="Xiao X.J."/>
            <person name="Hsiao Y.Y."/>
            <person name="Wu W.L."/>
            <person name="Chen Y.Y."/>
            <person name="Mitsuda N."/>
            <person name="Ohme-Takagi M."/>
            <person name="Luo Y.B."/>
            <person name="Van de Peer Y."/>
            <person name="Liu Z.J."/>
        </authorList>
    </citation>
    <scope>NUCLEOTIDE SEQUENCE [LARGE SCALE GENOMIC DNA]</scope>
    <source>
        <tissue evidence="2">The whole plant</tissue>
    </source>
</reference>
<organism evidence="2 3">
    <name type="scientific">Dendrobium catenatum</name>
    <dbReference type="NCBI Taxonomy" id="906689"/>
    <lineage>
        <taxon>Eukaryota</taxon>
        <taxon>Viridiplantae</taxon>
        <taxon>Streptophyta</taxon>
        <taxon>Embryophyta</taxon>
        <taxon>Tracheophyta</taxon>
        <taxon>Spermatophyta</taxon>
        <taxon>Magnoliopsida</taxon>
        <taxon>Liliopsida</taxon>
        <taxon>Asparagales</taxon>
        <taxon>Orchidaceae</taxon>
        <taxon>Epidendroideae</taxon>
        <taxon>Malaxideae</taxon>
        <taxon>Dendrobiinae</taxon>
        <taxon>Dendrobium</taxon>
    </lineage>
</organism>
<keyword evidence="1" id="KW-1133">Transmembrane helix</keyword>
<gene>
    <name evidence="2" type="ORF">MA16_Dca010791</name>
</gene>
<protein>
    <submittedName>
        <fullName evidence="2">Uncharacterized protein</fullName>
    </submittedName>
</protein>
<dbReference type="AlphaFoldDB" id="A0A2I0W581"/>